<dbReference type="Proteomes" id="UP000002220">
    <property type="component" value="Chromosome"/>
</dbReference>
<keyword evidence="4" id="KW-0692">RNA repair</keyword>
<name>D5SPU6_PLAL2</name>
<dbReference type="InterPro" id="IPR036025">
    <property type="entry name" value="RtcB-like_sf"/>
</dbReference>
<dbReference type="SUPFAM" id="SSF103365">
    <property type="entry name" value="Hypothetical protein PH1602"/>
    <property type="match status" value="1"/>
</dbReference>
<comment type="catalytic activity">
    <reaction evidence="7">
        <text>a 3'-end 3'-phospho-ribonucleotide-RNA + a 5'-end dephospho-ribonucleoside-RNA + GTP = a ribonucleotidyl-ribonucleotide-RNA + GMP + diphosphate</text>
        <dbReference type="Rhea" id="RHEA:68076"/>
        <dbReference type="Rhea" id="RHEA-COMP:10463"/>
        <dbReference type="Rhea" id="RHEA-COMP:13936"/>
        <dbReference type="Rhea" id="RHEA-COMP:17355"/>
        <dbReference type="ChEBI" id="CHEBI:33019"/>
        <dbReference type="ChEBI" id="CHEBI:37565"/>
        <dbReference type="ChEBI" id="CHEBI:58115"/>
        <dbReference type="ChEBI" id="CHEBI:83062"/>
        <dbReference type="ChEBI" id="CHEBI:138284"/>
        <dbReference type="ChEBI" id="CHEBI:173118"/>
        <dbReference type="EC" id="6.5.1.8"/>
    </reaction>
</comment>
<comment type="cofactor">
    <cofactor evidence="10 11">
        <name>Mn(2+)</name>
        <dbReference type="ChEBI" id="CHEBI:29035"/>
    </cofactor>
    <text evidence="10 11">Binds 2 manganese ions per subunit.</text>
</comment>
<proteinExistence type="inferred from homology"/>
<keyword evidence="13" id="KW-1185">Reference proteome</keyword>
<feature type="binding site" evidence="9">
    <location>
        <begin position="423"/>
        <end position="426"/>
    </location>
    <ligand>
        <name>GMP</name>
        <dbReference type="ChEBI" id="CHEBI:58115"/>
    </ligand>
</feature>
<evidence type="ECO:0000256" key="4">
    <source>
        <dbReference type="ARBA" id="ARBA00022800"/>
    </source>
</evidence>
<feature type="binding site" evidence="9">
    <location>
        <position position="513"/>
    </location>
    <ligand>
        <name>GMP</name>
        <dbReference type="ChEBI" id="CHEBI:58115"/>
    </ligand>
</feature>
<evidence type="ECO:0000256" key="11">
    <source>
        <dbReference type="RuleBase" id="RU371113"/>
    </source>
</evidence>
<evidence type="ECO:0000256" key="5">
    <source>
        <dbReference type="ARBA" id="ARBA00023134"/>
    </source>
</evidence>
<sequence>MGAILTIDPRLTRLDATRLRVNNARGVDAVLFANEQVPVEGAAVTELIEFLGLQQTVERVAEASPGSFDEPPGITQVAITPDFHKAKGIPVGTVLQTRGFVVPQAIGNDINCGMRLHVTSLRAEQVTGKLDELETACRRIYFEGGRNIPMSRGQREALFKNGLSGLLESVPKSQTEGLWGLFHDLDIGRELDRVDQRGSLKSNRTLGLNDFLGPDDRVSRDGQIGSIGGGNHFVEIQRIDKIHDKAVAHAWGLKPGMVTVMVHTGSVSIGHFCGGYYRDKVRAIHPAGLKHPDNGIFILPTGEAHRETAELFWDTLNNAANFAFANRMFLAIMALDCLRQVVGKADFPLLYDAPHNLVWKEERDGAEVVLHRKGACPARGFEAMEGTPFAYQGEPVLVPGSMGANSFILVGQGNAASLSSASHGAGRTLSRGDAMKGHHAEFEAFLKAFRIVTPVDLRRPEIRQRRDILEAKLADIKQEAPFAFKGIAPVVETLTAAGIARPVAEVIPLMTVKG</sequence>
<keyword evidence="5 9" id="KW-0342">GTP-binding</keyword>
<accession>D5SPU6</accession>
<dbReference type="PANTHER" id="PTHR11118">
    <property type="entry name" value="RNA-SPLICING LIGASE RTCB HOMOLOG"/>
    <property type="match status" value="1"/>
</dbReference>
<dbReference type="GO" id="GO:0006396">
    <property type="term" value="P:RNA processing"/>
    <property type="evidence" value="ECO:0007669"/>
    <property type="project" value="InterPro"/>
</dbReference>
<keyword evidence="2 10" id="KW-0479">Metal-binding</keyword>
<feature type="binding site" evidence="10">
    <location>
        <position position="355"/>
    </location>
    <ligand>
        <name>Mn(2+)</name>
        <dbReference type="ChEBI" id="CHEBI:29035"/>
        <label>2</label>
    </ligand>
</feature>
<feature type="binding site" evidence="9">
    <location>
        <begin position="399"/>
        <end position="402"/>
    </location>
    <ligand>
        <name>GMP</name>
        <dbReference type="ChEBI" id="CHEBI:58115"/>
    </ligand>
</feature>
<dbReference type="GO" id="GO:0046872">
    <property type="term" value="F:metal ion binding"/>
    <property type="evidence" value="ECO:0007669"/>
    <property type="project" value="UniProtKB-UniRule"/>
</dbReference>
<dbReference type="GO" id="GO:0170057">
    <property type="term" value="F:RNA ligase (GTP) activity"/>
    <property type="evidence" value="ECO:0007669"/>
    <property type="project" value="UniProtKB-EC"/>
</dbReference>
<dbReference type="GO" id="GO:0005525">
    <property type="term" value="F:GTP binding"/>
    <property type="evidence" value="ECO:0007669"/>
    <property type="project" value="UniProtKB-KW"/>
</dbReference>
<evidence type="ECO:0000313" key="13">
    <source>
        <dbReference type="Proteomes" id="UP000002220"/>
    </source>
</evidence>
<keyword evidence="3 9" id="KW-0547">Nucleotide-binding</keyword>
<gene>
    <name evidence="11" type="primary">rtcB</name>
    <name evidence="12" type="ordered locus">Plim_2495</name>
</gene>
<feature type="binding site" evidence="10">
    <location>
        <position position="263"/>
    </location>
    <ligand>
        <name>Mn(2+)</name>
        <dbReference type="ChEBI" id="CHEBI:29035"/>
        <label>2</label>
    </ligand>
</feature>
<comment type="subunit">
    <text evidence="11">Monomer.</text>
</comment>
<evidence type="ECO:0000256" key="1">
    <source>
        <dbReference type="ARBA" id="ARBA00022598"/>
    </source>
</evidence>
<reference evidence="12 13" key="1">
    <citation type="journal article" date="2010" name="Stand. Genomic Sci.">
        <title>Complete genome sequence of Planctomyces limnophilus type strain (Mu 290).</title>
        <authorList>
            <person name="Labutti K."/>
            <person name="Sikorski J."/>
            <person name="Schneider S."/>
            <person name="Nolan M."/>
            <person name="Lucas S."/>
            <person name="Glavina Del Rio T."/>
            <person name="Tice H."/>
            <person name="Cheng J.F."/>
            <person name="Goodwin L."/>
            <person name="Pitluck S."/>
            <person name="Liolios K."/>
            <person name="Ivanova N."/>
            <person name="Mavromatis K."/>
            <person name="Mikhailova N."/>
            <person name="Pati A."/>
            <person name="Chen A."/>
            <person name="Palaniappan K."/>
            <person name="Land M."/>
            <person name="Hauser L."/>
            <person name="Chang Y.J."/>
            <person name="Jeffries C.D."/>
            <person name="Tindall B.J."/>
            <person name="Rohde M."/>
            <person name="Goker M."/>
            <person name="Woyke T."/>
            <person name="Bristow J."/>
            <person name="Eisen J.A."/>
            <person name="Markowitz V."/>
            <person name="Hugenholtz P."/>
            <person name="Kyrpides N.C."/>
            <person name="Klenk H.P."/>
            <person name="Lapidus A."/>
        </authorList>
    </citation>
    <scope>NUCLEOTIDE SEQUENCE [LARGE SCALE GENOMIC DNA]</scope>
    <source>
        <strain evidence="13">ATCC 43296 / DSM 3776 / IFAM 1008 / 290</strain>
    </source>
</reference>
<evidence type="ECO:0000256" key="2">
    <source>
        <dbReference type="ARBA" id="ARBA00022723"/>
    </source>
</evidence>
<keyword evidence="6 10" id="KW-0464">Manganese</keyword>
<dbReference type="InterPro" id="IPR001233">
    <property type="entry name" value="RtcB"/>
</dbReference>
<dbReference type="EMBL" id="CP001744">
    <property type="protein sequence ID" value="ADG68321.1"/>
    <property type="molecule type" value="Genomic_DNA"/>
</dbReference>
<dbReference type="HOGENOM" id="CLU_022279_4_0_0"/>
<dbReference type="GO" id="GO:0042245">
    <property type="term" value="P:RNA repair"/>
    <property type="evidence" value="ECO:0007669"/>
    <property type="project" value="UniProtKB-KW"/>
</dbReference>
<feature type="binding site" evidence="9">
    <location>
        <position position="406"/>
    </location>
    <ligand>
        <name>GMP</name>
        <dbReference type="ChEBI" id="CHEBI:58115"/>
    </ligand>
</feature>
<dbReference type="Pfam" id="PF01139">
    <property type="entry name" value="RtcB"/>
    <property type="match status" value="1"/>
</dbReference>
<dbReference type="eggNOG" id="COG1690">
    <property type="taxonomic scope" value="Bacteria"/>
</dbReference>
<evidence type="ECO:0000313" key="12">
    <source>
        <dbReference type="EMBL" id="ADG68321.1"/>
    </source>
</evidence>
<evidence type="ECO:0000256" key="3">
    <source>
        <dbReference type="ARBA" id="ARBA00022741"/>
    </source>
</evidence>
<dbReference type="PANTHER" id="PTHR11118:SF1">
    <property type="entry name" value="RNA-SPLICING LIGASE RTCB HOMOLOG"/>
    <property type="match status" value="1"/>
</dbReference>
<dbReference type="Gene3D" id="3.90.1860.10">
    <property type="entry name" value="tRNA-splicing ligase RtcB"/>
    <property type="match status" value="1"/>
</dbReference>
<dbReference type="KEGG" id="plm:Plim_2495"/>
<feature type="binding site" evidence="9">
    <location>
        <begin position="231"/>
        <end position="235"/>
    </location>
    <ligand>
        <name>GMP</name>
        <dbReference type="ChEBI" id="CHEBI:58115"/>
    </ligand>
</feature>
<protein>
    <recommendedName>
        <fullName evidence="11">tRNA-splicing ligase RtcB</fullName>
        <ecNumber evidence="11">6.5.1.-</ecNumber>
    </recommendedName>
</protein>
<dbReference type="GO" id="GO:0003972">
    <property type="term" value="F:RNA ligase (ATP) activity"/>
    <property type="evidence" value="ECO:0007669"/>
    <property type="project" value="TreeGrafter"/>
</dbReference>
<feature type="binding site" evidence="10">
    <location>
        <position position="232"/>
    </location>
    <ligand>
        <name>Mn(2+)</name>
        <dbReference type="ChEBI" id="CHEBI:29035"/>
        <label>1</label>
    </ligand>
</feature>
<evidence type="ECO:0000256" key="6">
    <source>
        <dbReference type="ARBA" id="ARBA00023211"/>
    </source>
</evidence>
<keyword evidence="1 11" id="KW-0436">Ligase</keyword>
<organism evidence="12 13">
    <name type="scientific">Planctopirus limnophila (strain ATCC 43296 / DSM 3776 / IFAM 1008 / Mu 290)</name>
    <name type="common">Planctomyces limnophilus</name>
    <dbReference type="NCBI Taxonomy" id="521674"/>
    <lineage>
        <taxon>Bacteria</taxon>
        <taxon>Pseudomonadati</taxon>
        <taxon>Planctomycetota</taxon>
        <taxon>Planctomycetia</taxon>
        <taxon>Planctomycetales</taxon>
        <taxon>Planctomycetaceae</taxon>
        <taxon>Planctopirus</taxon>
    </lineage>
</organism>
<comment type="similarity">
    <text evidence="11">Belongs to the RtcB family.</text>
</comment>
<evidence type="ECO:0000256" key="7">
    <source>
        <dbReference type="ARBA" id="ARBA00047746"/>
    </source>
</evidence>
<feature type="active site" description="GMP-histidine intermediate" evidence="8">
    <location>
        <position position="423"/>
    </location>
</feature>
<evidence type="ECO:0000256" key="8">
    <source>
        <dbReference type="PIRSR" id="PIRSR601233-1"/>
    </source>
</evidence>
<dbReference type="EC" id="6.5.1.-" evidence="11"/>
<dbReference type="STRING" id="521674.Plim_2495"/>
<evidence type="ECO:0000256" key="9">
    <source>
        <dbReference type="PIRSR" id="PIRSR601233-2"/>
    </source>
</evidence>
<dbReference type="AlphaFoldDB" id="D5SPU6"/>
<feature type="binding site" evidence="9">
    <location>
        <begin position="355"/>
        <end position="356"/>
    </location>
    <ligand>
        <name>GMP</name>
        <dbReference type="ChEBI" id="CHEBI:58115"/>
    </ligand>
</feature>
<evidence type="ECO:0000256" key="10">
    <source>
        <dbReference type="PIRSR" id="PIRSR601233-3"/>
    </source>
</evidence>
<feature type="binding site" evidence="10">
    <location>
        <position position="109"/>
    </location>
    <ligand>
        <name>Mn(2+)</name>
        <dbReference type="ChEBI" id="CHEBI:29035"/>
        <label>1</label>
    </ligand>
</feature>